<dbReference type="Gene3D" id="1.10.287.130">
    <property type="match status" value="1"/>
</dbReference>
<dbReference type="FunFam" id="3.30.565.10:FF:000006">
    <property type="entry name" value="Sensor histidine kinase WalK"/>
    <property type="match status" value="1"/>
</dbReference>
<feature type="domain" description="Histidine kinase" evidence="14">
    <location>
        <begin position="674"/>
        <end position="891"/>
    </location>
</feature>
<dbReference type="InterPro" id="IPR038318">
    <property type="entry name" value="KdpD_sf"/>
</dbReference>
<dbReference type="InterPro" id="IPR005467">
    <property type="entry name" value="His_kinase_dom"/>
</dbReference>
<gene>
    <name evidence="15" type="ORF">DXB93_08815</name>
</gene>
<dbReference type="InterPro" id="IPR036890">
    <property type="entry name" value="HATPase_C_sf"/>
</dbReference>
<dbReference type="Pfam" id="PF02702">
    <property type="entry name" value="KdpD"/>
    <property type="match status" value="1"/>
</dbReference>
<evidence type="ECO:0000256" key="13">
    <source>
        <dbReference type="SAM" id="Phobius"/>
    </source>
</evidence>
<dbReference type="CDD" id="cd00082">
    <property type="entry name" value="HisKA"/>
    <property type="match status" value="1"/>
</dbReference>
<keyword evidence="7" id="KW-0547">Nucleotide-binding</keyword>
<dbReference type="SUPFAM" id="SSF47384">
    <property type="entry name" value="Homodimeric domain of signal transducing histidine kinase"/>
    <property type="match status" value="1"/>
</dbReference>
<feature type="transmembrane region" description="Helical" evidence="13">
    <location>
        <begin position="475"/>
        <end position="493"/>
    </location>
</feature>
<sequence>MDERRPDPEELLKQIKQEEIAKQRGKLKIFFGYAAGVGKTYAMLEAAHVAYHAGVDVVAGYVEPHQRPETSKLLDGLEVLPPLKVTHNGIMLNEFDLDGALKRNPDLILVDELAHTNDEQCRHLKRYQDINELLDHGIDVYTTINVQHIESLNDIIASITAVVVKERIPDYIFDNADQVELVDIEPEDLIKRLEAGKIYQKNQVQRALGNFFMLDNLIALREIALRRTADRVNKKFEQIKPKNGEHHYTNEHILICLSPAPSNQKVIRTAARMANAFFGEFTAVFVETPNFEKMPTKVKQALRANTKLASQLGANIVNLYGDNVPEQISEYARFAGVSKIVLGRTNTKRRFSHNSFADQLIALTPTIDIYIIPDKIRNNYKHTSLKPRQFFSLSIKDTILSIVIILIVTLLGIWFRDLGFGEANIIMVHILGVLATSLLTENLIYTLLSSLVSVLSFNFFFTIPMHSFTAYDKGYPITFVIMFLTAFITGTLTKRVKEQARLSAIKAFRTEVLLKSSQKLQRAKTKKEIIDEISKQLFKLLDKTIIFYPVENHELSEPLVFKSNEQEDEKIYLNKDEEAVASWVFNNNKHAGASTTTLPGAKCLYLAVRCEDSVLGVIGIYLDKTAIDDFENDLLMAILNEGAMALEKEASNSKKREVEIKANQEELRANLLRSISHDLRTPLTSISGNAGVLLDSADKLSNERKIEIYSDIYEDSMWLIDLVENLLSITRIENGNIQINKEAQLINEIVLEAMHHISKDSADHIIQLDLSDEFIFVKIDARLIMQVIINIVNNAIKYTPLGSTIKITTKKLNQVLSLEISDDGEGVPDDQKEKLFEMFYTRNNLNGDSRRGLGLGLALCKSIVEAHDGKIKVIDNYPRGSIFVINLPLEEVDIHG</sequence>
<evidence type="ECO:0000313" key="15">
    <source>
        <dbReference type="EMBL" id="RGD85462.1"/>
    </source>
</evidence>
<dbReference type="InterPro" id="IPR025201">
    <property type="entry name" value="KdpD_TM"/>
</dbReference>
<keyword evidence="9" id="KW-0067">ATP-binding</keyword>
<comment type="caution">
    <text evidence="15">The sequence shown here is derived from an EMBL/GenBank/DDBJ whole genome shotgun (WGS) entry which is preliminary data.</text>
</comment>
<feature type="transmembrane region" description="Helical" evidence="13">
    <location>
        <begin position="421"/>
        <end position="439"/>
    </location>
</feature>
<evidence type="ECO:0000256" key="7">
    <source>
        <dbReference type="ARBA" id="ARBA00022741"/>
    </source>
</evidence>
<dbReference type="InterPro" id="IPR029016">
    <property type="entry name" value="GAF-like_dom_sf"/>
</dbReference>
<dbReference type="Pfam" id="PF00512">
    <property type="entry name" value="HisKA"/>
    <property type="match status" value="1"/>
</dbReference>
<organism evidence="15 16">
    <name type="scientific">Thomasclavelia ramosa</name>
    <dbReference type="NCBI Taxonomy" id="1547"/>
    <lineage>
        <taxon>Bacteria</taxon>
        <taxon>Bacillati</taxon>
        <taxon>Bacillota</taxon>
        <taxon>Erysipelotrichia</taxon>
        <taxon>Erysipelotrichales</taxon>
        <taxon>Coprobacillaceae</taxon>
        <taxon>Thomasclavelia</taxon>
    </lineage>
</organism>
<evidence type="ECO:0000256" key="4">
    <source>
        <dbReference type="ARBA" id="ARBA00022553"/>
    </source>
</evidence>
<evidence type="ECO:0000256" key="9">
    <source>
        <dbReference type="ARBA" id="ARBA00022840"/>
    </source>
</evidence>
<dbReference type="GO" id="GO:0005524">
    <property type="term" value="F:ATP binding"/>
    <property type="evidence" value="ECO:0007669"/>
    <property type="project" value="UniProtKB-KW"/>
</dbReference>
<name>A0A3E3ED59_9FIRM</name>
<dbReference type="Gene3D" id="3.30.565.10">
    <property type="entry name" value="Histidine kinase-like ATPase, C-terminal domain"/>
    <property type="match status" value="1"/>
</dbReference>
<evidence type="ECO:0000256" key="8">
    <source>
        <dbReference type="ARBA" id="ARBA00022777"/>
    </source>
</evidence>
<keyword evidence="8 15" id="KW-0418">Kinase</keyword>
<evidence type="ECO:0000256" key="1">
    <source>
        <dbReference type="ARBA" id="ARBA00000085"/>
    </source>
</evidence>
<protein>
    <recommendedName>
        <fullName evidence="3">histidine kinase</fullName>
        <ecNumber evidence="3">2.7.13.3</ecNumber>
    </recommendedName>
</protein>
<feature type="transmembrane region" description="Helical" evidence="13">
    <location>
        <begin position="398"/>
        <end position="415"/>
    </location>
</feature>
<dbReference type="InterPro" id="IPR003661">
    <property type="entry name" value="HisK_dim/P_dom"/>
</dbReference>
<evidence type="ECO:0000256" key="5">
    <source>
        <dbReference type="ARBA" id="ARBA00022679"/>
    </source>
</evidence>
<evidence type="ECO:0000256" key="11">
    <source>
        <dbReference type="ARBA" id="ARBA00023012"/>
    </source>
</evidence>
<dbReference type="InterPro" id="IPR052023">
    <property type="entry name" value="Histidine_kinase_KdpD"/>
</dbReference>
<dbReference type="PANTHER" id="PTHR45569:SF1">
    <property type="entry name" value="SENSOR PROTEIN KDPD"/>
    <property type="match status" value="1"/>
</dbReference>
<dbReference type="GO" id="GO:0005886">
    <property type="term" value="C:plasma membrane"/>
    <property type="evidence" value="ECO:0007669"/>
    <property type="project" value="TreeGrafter"/>
</dbReference>
<reference evidence="15 16" key="1">
    <citation type="submission" date="2018-08" db="EMBL/GenBank/DDBJ databases">
        <title>A genome reference for cultivated species of the human gut microbiota.</title>
        <authorList>
            <person name="Zou Y."/>
            <person name="Xue W."/>
            <person name="Luo G."/>
        </authorList>
    </citation>
    <scope>NUCLEOTIDE SEQUENCE [LARGE SCALE GENOMIC DNA]</scope>
    <source>
        <strain evidence="15 16">OM06-4</strain>
    </source>
</reference>
<dbReference type="Pfam" id="PF02518">
    <property type="entry name" value="HATPase_c"/>
    <property type="match status" value="1"/>
</dbReference>
<accession>A0A3E3ED59</accession>
<keyword evidence="5" id="KW-0808">Transferase</keyword>
<dbReference type="EC" id="2.7.13.3" evidence="3"/>
<dbReference type="GO" id="GO:0000155">
    <property type="term" value="F:phosphorelay sensor kinase activity"/>
    <property type="evidence" value="ECO:0007669"/>
    <property type="project" value="InterPro"/>
</dbReference>
<comment type="subcellular location">
    <subcellularLocation>
        <location evidence="2">Membrane</location>
        <topology evidence="2">Multi-pass membrane protein</topology>
    </subcellularLocation>
</comment>
<dbReference type="InterPro" id="IPR003594">
    <property type="entry name" value="HATPase_dom"/>
</dbReference>
<dbReference type="PANTHER" id="PTHR45569">
    <property type="entry name" value="SENSOR PROTEIN KDPD"/>
    <property type="match status" value="1"/>
</dbReference>
<dbReference type="Gene3D" id="3.30.450.40">
    <property type="match status" value="1"/>
</dbReference>
<evidence type="ECO:0000256" key="10">
    <source>
        <dbReference type="ARBA" id="ARBA00022989"/>
    </source>
</evidence>
<dbReference type="FunFam" id="3.40.50.300:FF:000483">
    <property type="entry name" value="Sensor histidine kinase KdpD"/>
    <property type="match status" value="1"/>
</dbReference>
<keyword evidence="11" id="KW-0902">Two-component regulatory system</keyword>
<dbReference type="EMBL" id="QUSL01000011">
    <property type="protein sequence ID" value="RGD85462.1"/>
    <property type="molecule type" value="Genomic_DNA"/>
</dbReference>
<dbReference type="PROSITE" id="PS50109">
    <property type="entry name" value="HIS_KIN"/>
    <property type="match status" value="1"/>
</dbReference>
<dbReference type="SMART" id="SM00387">
    <property type="entry name" value="HATPase_c"/>
    <property type="match status" value="1"/>
</dbReference>
<evidence type="ECO:0000256" key="12">
    <source>
        <dbReference type="ARBA" id="ARBA00023136"/>
    </source>
</evidence>
<keyword evidence="4" id="KW-0597">Phosphoprotein</keyword>
<evidence type="ECO:0000313" key="16">
    <source>
        <dbReference type="Proteomes" id="UP000261032"/>
    </source>
</evidence>
<dbReference type="CDD" id="cd00075">
    <property type="entry name" value="HATPase"/>
    <property type="match status" value="1"/>
</dbReference>
<dbReference type="RefSeq" id="WP_117581368.1">
    <property type="nucleotide sequence ID" value="NZ_QUSL01000011.1"/>
</dbReference>
<keyword evidence="10 13" id="KW-1133">Transmembrane helix</keyword>
<dbReference type="GO" id="GO:0005737">
    <property type="term" value="C:cytoplasm"/>
    <property type="evidence" value="ECO:0007669"/>
    <property type="project" value="UniProtKB-ARBA"/>
</dbReference>
<dbReference type="CDD" id="cd01987">
    <property type="entry name" value="USP_KdpD-like"/>
    <property type="match status" value="1"/>
</dbReference>
<dbReference type="InterPro" id="IPR036097">
    <property type="entry name" value="HisK_dim/P_sf"/>
</dbReference>
<evidence type="ECO:0000259" key="14">
    <source>
        <dbReference type="PROSITE" id="PS50109"/>
    </source>
</evidence>
<keyword evidence="12 13" id="KW-0472">Membrane</keyword>
<feature type="transmembrane region" description="Helical" evidence="13">
    <location>
        <begin position="444"/>
        <end position="463"/>
    </location>
</feature>
<dbReference type="AlphaFoldDB" id="A0A3E3ED59"/>
<dbReference type="Gene3D" id="1.20.120.620">
    <property type="entry name" value="Backbone structure of the membrane domain of e. Coli histidine kinase receptor kdpd"/>
    <property type="match status" value="1"/>
</dbReference>
<dbReference type="Pfam" id="PF13493">
    <property type="entry name" value="DUF4118"/>
    <property type="match status" value="1"/>
</dbReference>
<dbReference type="SUPFAM" id="SSF55874">
    <property type="entry name" value="ATPase domain of HSP90 chaperone/DNA topoisomerase II/histidine kinase"/>
    <property type="match status" value="1"/>
</dbReference>
<proteinExistence type="predicted"/>
<dbReference type="InterPro" id="IPR004358">
    <property type="entry name" value="Sig_transdc_His_kin-like_C"/>
</dbReference>
<dbReference type="Gene3D" id="3.40.50.300">
    <property type="entry name" value="P-loop containing nucleotide triphosphate hydrolases"/>
    <property type="match status" value="1"/>
</dbReference>
<dbReference type="InterPro" id="IPR027417">
    <property type="entry name" value="P-loop_NTPase"/>
</dbReference>
<dbReference type="Proteomes" id="UP000261032">
    <property type="component" value="Unassembled WGS sequence"/>
</dbReference>
<dbReference type="PRINTS" id="PR00344">
    <property type="entry name" value="BCTRLSENSOR"/>
</dbReference>
<evidence type="ECO:0000256" key="6">
    <source>
        <dbReference type="ARBA" id="ARBA00022692"/>
    </source>
</evidence>
<keyword evidence="6 13" id="KW-0812">Transmembrane</keyword>
<evidence type="ECO:0000256" key="3">
    <source>
        <dbReference type="ARBA" id="ARBA00012438"/>
    </source>
</evidence>
<dbReference type="InterPro" id="IPR003852">
    <property type="entry name" value="Sig_transdc_His_kinase_KdpD_N"/>
</dbReference>
<evidence type="ECO:0000256" key="2">
    <source>
        <dbReference type="ARBA" id="ARBA00004141"/>
    </source>
</evidence>
<dbReference type="SUPFAM" id="SSF52402">
    <property type="entry name" value="Adenine nucleotide alpha hydrolases-like"/>
    <property type="match status" value="1"/>
</dbReference>
<comment type="catalytic activity">
    <reaction evidence="1">
        <text>ATP + protein L-histidine = ADP + protein N-phospho-L-histidine.</text>
        <dbReference type="EC" id="2.7.13.3"/>
    </reaction>
</comment>
<dbReference type="SMART" id="SM00388">
    <property type="entry name" value="HisKA"/>
    <property type="match status" value="1"/>
</dbReference>